<dbReference type="EMBL" id="RAQQ01000002">
    <property type="protein sequence ID" value="RKF28786.1"/>
    <property type="molecule type" value="Genomic_DNA"/>
</dbReference>
<feature type="region of interest" description="Disordered" evidence="1">
    <location>
        <begin position="32"/>
        <end position="63"/>
    </location>
</feature>
<reference evidence="2 3" key="1">
    <citation type="journal article" date="2018" name="Int. J. Syst. Evol. Microbiol.">
        <title>Micromonospora globbae sp. nov., an endophytic actinomycete isolated from roots of Globba winitii C. H. Wright.</title>
        <authorList>
            <person name="Kuncharoen N."/>
            <person name="Pittayakhajonwut P."/>
            <person name="Tanasupawat S."/>
        </authorList>
    </citation>
    <scope>NUCLEOTIDE SEQUENCE [LARGE SCALE GENOMIC DNA]</scope>
    <source>
        <strain evidence="2 3">WPS1-2</strain>
    </source>
</reference>
<proteinExistence type="predicted"/>
<sequence length="63" mass="6366">MRHPARHLGVIPAPATTAAGGRVRADVHRASETARRPLPAAPPVVAGAGAGVSGATRSRDLRP</sequence>
<evidence type="ECO:0000256" key="1">
    <source>
        <dbReference type="SAM" id="MobiDB-lite"/>
    </source>
</evidence>
<organism evidence="2 3">
    <name type="scientific">Micromonospora globbae</name>
    <dbReference type="NCBI Taxonomy" id="1894969"/>
    <lineage>
        <taxon>Bacteria</taxon>
        <taxon>Bacillati</taxon>
        <taxon>Actinomycetota</taxon>
        <taxon>Actinomycetes</taxon>
        <taxon>Micromonosporales</taxon>
        <taxon>Micromonosporaceae</taxon>
        <taxon>Micromonospora</taxon>
    </lineage>
</organism>
<accession>A0A420F785</accession>
<name>A0A420F785_9ACTN</name>
<evidence type="ECO:0000313" key="2">
    <source>
        <dbReference type="EMBL" id="RKF28786.1"/>
    </source>
</evidence>
<evidence type="ECO:0000313" key="3">
    <source>
        <dbReference type="Proteomes" id="UP000285744"/>
    </source>
</evidence>
<comment type="caution">
    <text evidence="2">The sequence shown here is derived from an EMBL/GenBank/DDBJ whole genome shotgun (WGS) entry which is preliminary data.</text>
</comment>
<protein>
    <submittedName>
        <fullName evidence="2">Uncharacterized protein</fullName>
    </submittedName>
</protein>
<dbReference type="AlphaFoldDB" id="A0A420F785"/>
<dbReference type="Proteomes" id="UP000285744">
    <property type="component" value="Unassembled WGS sequence"/>
</dbReference>
<gene>
    <name evidence="2" type="ORF">D7I43_03350</name>
</gene>